<keyword evidence="6" id="KW-0511">Multifunctional enzyme</keyword>
<dbReference type="Gene3D" id="2.60.40.10">
    <property type="entry name" value="Immunoglobulins"/>
    <property type="match status" value="1"/>
</dbReference>
<feature type="compositionally biased region" description="Acidic residues" evidence="9">
    <location>
        <begin position="844"/>
        <end position="853"/>
    </location>
</feature>
<evidence type="ECO:0000256" key="7">
    <source>
        <dbReference type="ARBA" id="ARBA00034000"/>
    </source>
</evidence>
<proteinExistence type="predicted"/>
<evidence type="ECO:0000313" key="13">
    <source>
        <dbReference type="EMBL" id="MFD2681130.1"/>
    </source>
</evidence>
<gene>
    <name evidence="13" type="ORF">ACFSUL_10270</name>
</gene>
<keyword evidence="10" id="KW-0812">Transmembrane</keyword>
<dbReference type="InterPro" id="IPR013783">
    <property type="entry name" value="Ig-like_fold"/>
</dbReference>
<dbReference type="Pfam" id="PF00912">
    <property type="entry name" value="Transgly"/>
    <property type="match status" value="1"/>
</dbReference>
<keyword evidence="10" id="KW-1133">Transmembrane helix</keyword>
<evidence type="ECO:0000256" key="8">
    <source>
        <dbReference type="ARBA" id="ARBA00049902"/>
    </source>
</evidence>
<dbReference type="SUPFAM" id="SSF53955">
    <property type="entry name" value="Lysozyme-like"/>
    <property type="match status" value="1"/>
</dbReference>
<dbReference type="InterPro" id="IPR001264">
    <property type="entry name" value="Glyco_trans_51"/>
</dbReference>
<evidence type="ECO:0000256" key="10">
    <source>
        <dbReference type="SAM" id="Phobius"/>
    </source>
</evidence>
<dbReference type="InterPro" id="IPR036950">
    <property type="entry name" value="PBP_transglycosylase"/>
</dbReference>
<dbReference type="RefSeq" id="WP_377935068.1">
    <property type="nucleotide sequence ID" value="NZ_JBHUMF010000025.1"/>
</dbReference>
<dbReference type="Gene3D" id="1.10.3810.10">
    <property type="entry name" value="Biosynthetic peptidoglycan transglycosylase-like"/>
    <property type="match status" value="1"/>
</dbReference>
<dbReference type="CDD" id="cd00063">
    <property type="entry name" value="FN3"/>
    <property type="match status" value="1"/>
</dbReference>
<feature type="domain" description="Glycosyl transferase family 51" evidence="12">
    <location>
        <begin position="79"/>
        <end position="253"/>
    </location>
</feature>
<keyword evidence="14" id="KW-1185">Reference proteome</keyword>
<evidence type="ECO:0000256" key="2">
    <source>
        <dbReference type="ARBA" id="ARBA00022670"/>
    </source>
</evidence>
<keyword evidence="1" id="KW-0121">Carboxypeptidase</keyword>
<dbReference type="SUPFAM" id="SSF56601">
    <property type="entry name" value="beta-lactamase/transpeptidase-like"/>
    <property type="match status" value="1"/>
</dbReference>
<evidence type="ECO:0000256" key="5">
    <source>
        <dbReference type="ARBA" id="ARBA00022801"/>
    </source>
</evidence>
<dbReference type="InterPro" id="IPR012338">
    <property type="entry name" value="Beta-lactam/transpept-like"/>
</dbReference>
<organism evidence="13 14">
    <name type="scientific">Bacillus seohaeanensis</name>
    <dbReference type="NCBI Taxonomy" id="284580"/>
    <lineage>
        <taxon>Bacteria</taxon>
        <taxon>Bacillati</taxon>
        <taxon>Bacillota</taxon>
        <taxon>Bacilli</taxon>
        <taxon>Bacillales</taxon>
        <taxon>Bacillaceae</taxon>
        <taxon>Bacillus</taxon>
    </lineage>
</organism>
<comment type="caution">
    <text evidence="13">The sequence shown here is derived from an EMBL/GenBank/DDBJ whole genome shotgun (WGS) entry which is preliminary data.</text>
</comment>
<feature type="compositionally biased region" description="Gly residues" evidence="9">
    <location>
        <begin position="812"/>
        <end position="842"/>
    </location>
</feature>
<dbReference type="InterPro" id="IPR001460">
    <property type="entry name" value="PCN-bd_Tpept"/>
</dbReference>
<keyword evidence="4" id="KW-0808">Transferase</keyword>
<accession>A0ABW5RS83</accession>
<feature type="transmembrane region" description="Helical" evidence="10">
    <location>
        <begin position="32"/>
        <end position="55"/>
    </location>
</feature>
<evidence type="ECO:0000313" key="14">
    <source>
        <dbReference type="Proteomes" id="UP001597506"/>
    </source>
</evidence>
<dbReference type="EMBL" id="JBHUMF010000025">
    <property type="protein sequence ID" value="MFD2681130.1"/>
    <property type="molecule type" value="Genomic_DNA"/>
</dbReference>
<dbReference type="Pfam" id="PF00905">
    <property type="entry name" value="Transpeptidase"/>
    <property type="match status" value="1"/>
</dbReference>
<feature type="region of interest" description="Disordered" evidence="9">
    <location>
        <begin position="1"/>
        <end position="23"/>
    </location>
</feature>
<feature type="compositionally biased region" description="Basic residues" evidence="9">
    <location>
        <begin position="14"/>
        <end position="23"/>
    </location>
</feature>
<feature type="region of interest" description="Disordered" evidence="9">
    <location>
        <begin position="777"/>
        <end position="884"/>
    </location>
</feature>
<sequence>MAGQYNSREEKRKAQQKSKKTKRKRGSLVKRVIITLFILGIVGMLAGAGLFAYYASNSPKLDESLLKDPIASEIYDMNGDLITTVGTEKREYANFDDIPKVMEDAVLATEDNRFYKHNGIDPIRLGGAVIANFTDGFGSEGASTITQQVIKGSFLTAEKTLERKAQEAWLAIKLEQEYTKEEIFEMYFNKVYMSDGIHGMATAADYYYGKDIKDLELHEAALIAGMPQSPNNYNPFDYPEKAEKRRNIVLSLMHQHDKISKTEMEKAQAIPITEGLVDAEKRQAESGDKYPAFVDVVIDEVRDMGEYDLFKDGLKVYTTLDPKAQTRVEEVLAGESGITYPTRFEGQTMQAGVTLLDTQTGEIRAIGGGRSQDEVKRGFNYAVDSKRQPGSTIKPLLDYAPAIEYLKWSTYHQINDEPYQYTDTDININNWDGQFKGNISIREALWDSRNVPAVKTLQEVGLEKAGSFLSNLGINFDPVYEAYALGGTPGVNTVQMAGAYAAFGNNGFYNKPHTVTKVILRDGETEIKNKVEPVPAMKDYTAYMITDMLKDVLNPGATGVFANVPNLHMAGKSGTTNYTSEERQKYDLLKSDAPDSWFVGYTTNYTASVWTGYDSRKYPLSPKERHIAQYMIKDIMSSIHEGIETPDFKKPDSVVETPIEIGSNPARLPSDYTPSDRITTELFVRGTTPTKVSQQFDKMDAPTGLKAKYDKDKQSITLTWDYKGNKNAKFEVSASTNGQEKQVLTTTKEKGLNVDNIAAGTYTFEVTAIVDGERSDPATVSIEVKDKEKDNQDEDNNEDTENNEDHNNEGNNGNGHGNDNGNNGNGHGPGNNGNGHGNGNNGDGQEDNTEDADTPPPATDEGGEGEDVDTPPASGEPDQDPVAQ</sequence>
<keyword evidence="3" id="KW-0328">Glycosyltransferase</keyword>
<evidence type="ECO:0000256" key="9">
    <source>
        <dbReference type="SAM" id="MobiDB-lite"/>
    </source>
</evidence>
<dbReference type="PANTHER" id="PTHR32282">
    <property type="entry name" value="BINDING PROTEIN TRANSPEPTIDASE, PUTATIVE-RELATED"/>
    <property type="match status" value="1"/>
</dbReference>
<keyword evidence="10" id="KW-0472">Membrane</keyword>
<dbReference type="InterPro" id="IPR003961">
    <property type="entry name" value="FN3_dom"/>
</dbReference>
<evidence type="ECO:0000256" key="6">
    <source>
        <dbReference type="ARBA" id="ARBA00023268"/>
    </source>
</evidence>
<feature type="compositionally biased region" description="Acidic residues" evidence="9">
    <location>
        <begin position="791"/>
        <end position="802"/>
    </location>
</feature>
<dbReference type="InterPro" id="IPR023346">
    <property type="entry name" value="Lysozyme-like_dom_sf"/>
</dbReference>
<keyword evidence="2" id="KW-0645">Protease</keyword>
<protein>
    <submittedName>
        <fullName evidence="13">PBP1A family penicillin-binding protein</fullName>
    </submittedName>
</protein>
<dbReference type="InterPro" id="IPR050396">
    <property type="entry name" value="Glycosyltr_51/Transpeptidase"/>
</dbReference>
<evidence type="ECO:0000256" key="4">
    <source>
        <dbReference type="ARBA" id="ARBA00022679"/>
    </source>
</evidence>
<keyword evidence="5" id="KW-0378">Hydrolase</keyword>
<dbReference type="PANTHER" id="PTHR32282:SF29">
    <property type="entry name" value="PENICILLIN-BINDING PROTEIN 1A"/>
    <property type="match status" value="1"/>
</dbReference>
<comment type="catalytic activity">
    <reaction evidence="8">
        <text>[GlcNAc-(1-&gt;4)-Mur2Ac(oyl-L-Ala-gamma-D-Glu-L-Lys-D-Ala-D-Ala)](n)-di-trans,octa-cis-undecaprenyl diphosphate + beta-D-GlcNAc-(1-&gt;4)-Mur2Ac(oyl-L-Ala-gamma-D-Glu-L-Lys-D-Ala-D-Ala)-di-trans,octa-cis-undecaprenyl diphosphate = [GlcNAc-(1-&gt;4)-Mur2Ac(oyl-L-Ala-gamma-D-Glu-L-Lys-D-Ala-D-Ala)](n+1)-di-trans,octa-cis-undecaprenyl diphosphate + di-trans,octa-cis-undecaprenyl diphosphate + H(+)</text>
        <dbReference type="Rhea" id="RHEA:23708"/>
        <dbReference type="Rhea" id="RHEA-COMP:9602"/>
        <dbReference type="Rhea" id="RHEA-COMP:9603"/>
        <dbReference type="ChEBI" id="CHEBI:15378"/>
        <dbReference type="ChEBI" id="CHEBI:58405"/>
        <dbReference type="ChEBI" id="CHEBI:60033"/>
        <dbReference type="ChEBI" id="CHEBI:78435"/>
        <dbReference type="EC" id="2.4.99.28"/>
    </reaction>
</comment>
<evidence type="ECO:0000259" key="11">
    <source>
        <dbReference type="Pfam" id="PF00905"/>
    </source>
</evidence>
<evidence type="ECO:0000256" key="1">
    <source>
        <dbReference type="ARBA" id="ARBA00022645"/>
    </source>
</evidence>
<dbReference type="NCBIfam" id="TIGR02074">
    <property type="entry name" value="PBP_1a_fam"/>
    <property type="match status" value="1"/>
</dbReference>
<reference evidence="14" key="1">
    <citation type="journal article" date="2019" name="Int. J. Syst. Evol. Microbiol.">
        <title>The Global Catalogue of Microorganisms (GCM) 10K type strain sequencing project: providing services to taxonomists for standard genome sequencing and annotation.</title>
        <authorList>
            <consortium name="The Broad Institute Genomics Platform"/>
            <consortium name="The Broad Institute Genome Sequencing Center for Infectious Disease"/>
            <person name="Wu L."/>
            <person name="Ma J."/>
        </authorList>
    </citation>
    <scope>NUCLEOTIDE SEQUENCE [LARGE SCALE GENOMIC DNA]</scope>
    <source>
        <strain evidence="14">KCTC 3913</strain>
    </source>
</reference>
<evidence type="ECO:0000259" key="12">
    <source>
        <dbReference type="Pfam" id="PF00912"/>
    </source>
</evidence>
<evidence type="ECO:0000256" key="3">
    <source>
        <dbReference type="ARBA" id="ARBA00022676"/>
    </source>
</evidence>
<dbReference type="Gene3D" id="3.40.710.10">
    <property type="entry name" value="DD-peptidase/beta-lactamase superfamily"/>
    <property type="match status" value="1"/>
</dbReference>
<comment type="catalytic activity">
    <reaction evidence="7">
        <text>Preferential cleavage: (Ac)2-L-Lys-D-Ala-|-D-Ala. Also transpeptidation of peptidyl-alanyl moieties that are N-acyl substituents of D-alanine.</text>
        <dbReference type="EC" id="3.4.16.4"/>
    </reaction>
</comment>
<dbReference type="Proteomes" id="UP001597506">
    <property type="component" value="Unassembled WGS sequence"/>
</dbReference>
<name>A0ABW5RS83_9BACI</name>
<feature type="domain" description="Penicillin-binding protein transpeptidase" evidence="11">
    <location>
        <begin position="352"/>
        <end position="636"/>
    </location>
</feature>